<dbReference type="RefSeq" id="WP_196196801.1">
    <property type="nucleotide sequence ID" value="NZ_JADPRT010000012.1"/>
</dbReference>
<evidence type="ECO:0000313" key="4">
    <source>
        <dbReference type="Proteomes" id="UP000657385"/>
    </source>
</evidence>
<comment type="caution">
    <text evidence="3">The sequence shown here is derived from an EMBL/GenBank/DDBJ whole genome shotgun (WGS) entry which is preliminary data.</text>
</comment>
<reference evidence="3" key="1">
    <citation type="submission" date="2020-11" db="EMBL/GenBank/DDBJ databases">
        <title>Isolation and identification of active actinomycetes.</title>
        <authorList>
            <person name="Yu B."/>
        </authorList>
    </citation>
    <scope>NUCLEOTIDE SEQUENCE</scope>
    <source>
        <strain evidence="3">NEAU-YB345</strain>
    </source>
</reference>
<dbReference type="AlphaFoldDB" id="A0A931BEU2"/>
<dbReference type="EMBL" id="JADPRT010000019">
    <property type="protein sequence ID" value="MBF9072863.1"/>
    <property type="molecule type" value="Genomic_DNA"/>
</dbReference>
<accession>A0A931BEU2</accession>
<feature type="compositionally biased region" description="Pro residues" evidence="1">
    <location>
        <begin position="156"/>
        <end position="168"/>
    </location>
</feature>
<evidence type="ECO:0000313" key="3">
    <source>
        <dbReference type="EMBL" id="MBF9072863.1"/>
    </source>
</evidence>
<evidence type="ECO:0000313" key="2">
    <source>
        <dbReference type="EMBL" id="MBF9071650.1"/>
    </source>
</evidence>
<dbReference type="Proteomes" id="UP000657385">
    <property type="component" value="Unassembled WGS sequence"/>
</dbReference>
<name>A0A931BEU2_9ACTN</name>
<evidence type="ECO:0000256" key="1">
    <source>
        <dbReference type="SAM" id="MobiDB-lite"/>
    </source>
</evidence>
<organism evidence="3 4">
    <name type="scientific">Streptacidiphilus fuscans</name>
    <dbReference type="NCBI Taxonomy" id="2789292"/>
    <lineage>
        <taxon>Bacteria</taxon>
        <taxon>Bacillati</taxon>
        <taxon>Actinomycetota</taxon>
        <taxon>Actinomycetes</taxon>
        <taxon>Kitasatosporales</taxon>
        <taxon>Streptomycetaceae</taxon>
        <taxon>Streptacidiphilus</taxon>
    </lineage>
</organism>
<feature type="region of interest" description="Disordered" evidence="1">
    <location>
        <begin position="154"/>
        <end position="177"/>
    </location>
</feature>
<dbReference type="EMBL" id="JADPRT010000012">
    <property type="protein sequence ID" value="MBF9071650.1"/>
    <property type="molecule type" value="Genomic_DNA"/>
</dbReference>
<sequence length="177" mass="20064">MRETTLNEFAVQMLSLAPNARFSARISSAPRPFSLAVWLGRLYGYIYSEAEQPVITTGRYENYLVGYELIFTRNDEPGARRRAEWMRNPAGDPIYRPPVVWHLDGGMGFCPPGWHPATRLIITPEVEASLRYDDEQFIRTLNLPWTSKVGRGHLAPLPPLPPPPPPPGTIAYPDEHR</sequence>
<gene>
    <name evidence="2" type="ORF">I2501_26870</name>
    <name evidence="3" type="ORF">I2501_33100</name>
</gene>
<proteinExistence type="predicted"/>
<protein>
    <submittedName>
        <fullName evidence="3">Uncharacterized protein</fullName>
    </submittedName>
</protein>
<keyword evidence="4" id="KW-1185">Reference proteome</keyword>